<protein>
    <submittedName>
        <fullName evidence="1">dTDP-4-dehydrorhamnose 3,5-epimerase</fullName>
    </submittedName>
</protein>
<feature type="non-terminal residue" evidence="1">
    <location>
        <position position="104"/>
    </location>
</feature>
<dbReference type="SUPFAM" id="SSF51182">
    <property type="entry name" value="RmlC-like cupins"/>
    <property type="match status" value="1"/>
</dbReference>
<evidence type="ECO:0000313" key="1">
    <source>
        <dbReference type="EMBL" id="KUK79280.1"/>
    </source>
</evidence>
<organism evidence="1 2">
    <name type="scientific">Mesotoga prima</name>
    <dbReference type="NCBI Taxonomy" id="1184387"/>
    <lineage>
        <taxon>Bacteria</taxon>
        <taxon>Thermotogati</taxon>
        <taxon>Thermotogota</taxon>
        <taxon>Thermotogae</taxon>
        <taxon>Kosmotogales</taxon>
        <taxon>Kosmotogaceae</taxon>
        <taxon>Mesotoga</taxon>
    </lineage>
</organism>
<dbReference type="GO" id="GO:0019305">
    <property type="term" value="P:dTDP-rhamnose biosynthetic process"/>
    <property type="evidence" value="ECO:0007669"/>
    <property type="project" value="TreeGrafter"/>
</dbReference>
<dbReference type="EMBL" id="LGGP01000276">
    <property type="protein sequence ID" value="KUK79280.1"/>
    <property type="molecule type" value="Genomic_DNA"/>
</dbReference>
<proteinExistence type="predicted"/>
<comment type="caution">
    <text evidence="1">The sequence shown here is derived from an EMBL/GenBank/DDBJ whole genome shotgun (WGS) entry which is preliminary data.</text>
</comment>
<dbReference type="CDD" id="cd00438">
    <property type="entry name" value="cupin_RmlC"/>
    <property type="match status" value="1"/>
</dbReference>
<dbReference type="GO" id="GO:0000271">
    <property type="term" value="P:polysaccharide biosynthetic process"/>
    <property type="evidence" value="ECO:0007669"/>
    <property type="project" value="TreeGrafter"/>
</dbReference>
<dbReference type="AlphaFoldDB" id="A0A101HM02"/>
<dbReference type="Gene3D" id="2.60.120.10">
    <property type="entry name" value="Jelly Rolls"/>
    <property type="match status" value="1"/>
</dbReference>
<dbReference type="Pfam" id="PF00908">
    <property type="entry name" value="dTDP_sugar_isom"/>
    <property type="match status" value="1"/>
</dbReference>
<dbReference type="PANTHER" id="PTHR21047:SF2">
    <property type="entry name" value="THYMIDINE DIPHOSPHO-4-KETO-RHAMNOSE 3,5-EPIMERASE"/>
    <property type="match status" value="1"/>
</dbReference>
<gene>
    <name evidence="1" type="ORF">XD94_1426</name>
</gene>
<reference evidence="2" key="1">
    <citation type="journal article" date="2015" name="MBio">
        <title>Genome-Resolved Metagenomic Analysis Reveals Roles for Candidate Phyla and Other Microbial Community Members in Biogeochemical Transformations in Oil Reservoirs.</title>
        <authorList>
            <person name="Hu P."/>
            <person name="Tom L."/>
            <person name="Singh A."/>
            <person name="Thomas B.C."/>
            <person name="Baker B.J."/>
            <person name="Piceno Y.M."/>
            <person name="Andersen G.L."/>
            <person name="Banfield J.F."/>
        </authorList>
    </citation>
    <scope>NUCLEOTIDE SEQUENCE [LARGE SCALE GENOMIC DNA]</scope>
</reference>
<evidence type="ECO:0000313" key="2">
    <source>
        <dbReference type="Proteomes" id="UP000054092"/>
    </source>
</evidence>
<dbReference type="InterPro" id="IPR011051">
    <property type="entry name" value="RmlC_Cupin_sf"/>
</dbReference>
<dbReference type="GO" id="GO:0005829">
    <property type="term" value="C:cytosol"/>
    <property type="evidence" value="ECO:0007669"/>
    <property type="project" value="TreeGrafter"/>
</dbReference>
<dbReference type="GO" id="GO:0008830">
    <property type="term" value="F:dTDP-4-dehydrorhamnose 3,5-epimerase activity"/>
    <property type="evidence" value="ECO:0007669"/>
    <property type="project" value="InterPro"/>
</dbReference>
<sequence length="104" mass="12039">MGKFKKIPTPIPDLYIIEPTVFGDNRGFFMETYNKKEFQEIGIDIDFVQDNHSRSKKGTLRGLHFQKRFPQAKLVRVIKGEVYDVAVDIRNNSATFGKWFGVVL</sequence>
<dbReference type="InterPro" id="IPR014710">
    <property type="entry name" value="RmlC-like_jellyroll"/>
</dbReference>
<dbReference type="PANTHER" id="PTHR21047">
    <property type="entry name" value="DTDP-6-DEOXY-D-GLUCOSE-3,5 EPIMERASE"/>
    <property type="match status" value="1"/>
</dbReference>
<dbReference type="Proteomes" id="UP000054092">
    <property type="component" value="Unassembled WGS sequence"/>
</dbReference>
<name>A0A101HM02_9BACT</name>
<dbReference type="InterPro" id="IPR000888">
    <property type="entry name" value="RmlC-like"/>
</dbReference>
<accession>A0A101HM02</accession>